<reference evidence="6" key="1">
    <citation type="journal article" date="2019" name="Int. J. Syst. Evol. Microbiol.">
        <title>The Global Catalogue of Microorganisms (GCM) 10K type strain sequencing project: providing services to taxonomists for standard genome sequencing and annotation.</title>
        <authorList>
            <consortium name="The Broad Institute Genomics Platform"/>
            <consortium name="The Broad Institute Genome Sequencing Center for Infectious Disease"/>
            <person name="Wu L."/>
            <person name="Ma J."/>
        </authorList>
    </citation>
    <scope>NUCLEOTIDE SEQUENCE [LARGE SCALE GENOMIC DNA]</scope>
    <source>
        <strain evidence="6">JCM 9377</strain>
    </source>
</reference>
<dbReference type="Gene3D" id="3.40.50.720">
    <property type="entry name" value="NAD(P)-binding Rossmann-like Domain"/>
    <property type="match status" value="1"/>
</dbReference>
<accession>A0ABP6Q2M8</accession>
<dbReference type="InterPro" id="IPR020904">
    <property type="entry name" value="Sc_DH/Rdtase_CS"/>
</dbReference>
<gene>
    <name evidence="5" type="ORF">GCM10010468_09790</name>
</gene>
<dbReference type="PRINTS" id="PR00081">
    <property type="entry name" value="GDHRDH"/>
</dbReference>
<proteinExistence type="inferred from homology"/>
<evidence type="ECO:0000313" key="6">
    <source>
        <dbReference type="Proteomes" id="UP001501237"/>
    </source>
</evidence>
<comment type="similarity">
    <text evidence="1 3">Belongs to the short-chain dehydrogenases/reductases (SDR) family.</text>
</comment>
<organism evidence="5 6">
    <name type="scientific">Actinocorallia longicatena</name>
    <dbReference type="NCBI Taxonomy" id="111803"/>
    <lineage>
        <taxon>Bacteria</taxon>
        <taxon>Bacillati</taxon>
        <taxon>Actinomycetota</taxon>
        <taxon>Actinomycetes</taxon>
        <taxon>Streptosporangiales</taxon>
        <taxon>Thermomonosporaceae</taxon>
        <taxon>Actinocorallia</taxon>
    </lineage>
</organism>
<dbReference type="InterPro" id="IPR051687">
    <property type="entry name" value="Peroxisomal_Beta-Oxidation"/>
</dbReference>
<keyword evidence="6" id="KW-1185">Reference proteome</keyword>
<evidence type="ECO:0000256" key="1">
    <source>
        <dbReference type="ARBA" id="ARBA00006484"/>
    </source>
</evidence>
<dbReference type="PRINTS" id="PR00080">
    <property type="entry name" value="SDRFAMILY"/>
</dbReference>
<dbReference type="RefSeq" id="WP_344822564.1">
    <property type="nucleotide sequence ID" value="NZ_BAAAUV010000002.1"/>
</dbReference>
<evidence type="ECO:0000256" key="2">
    <source>
        <dbReference type="ARBA" id="ARBA00023002"/>
    </source>
</evidence>
<evidence type="ECO:0000259" key="4">
    <source>
        <dbReference type="SMART" id="SM00822"/>
    </source>
</evidence>
<evidence type="ECO:0000313" key="5">
    <source>
        <dbReference type="EMBL" id="GAA3198244.1"/>
    </source>
</evidence>
<sequence>MSDTRLDGKVAIVTGAAQGLGKAEALALAAEGARLVLNDLPGDALEATAEEIRAAGGEATTLGADVADWNTGEGLVKTALATYGSLEILVNNAGFTRDRMLFNMSEEEWDSVVRVHLKGHFVTSRHAVSYWRGVSKTEGGNVYGRIINTSSEAFLLGSPGQPNYAAAKGGITALTLSTAHAVGRIGVRVNAICPRARTGMTAAVFGAAPETGPDPLGAEHVSPLVAYLASPAADSVNAQVFVVYGGVVAVMAPPTTAQVVRAEGTWTPAALAEALEVPQGGFSANAALKFD</sequence>
<dbReference type="InterPro" id="IPR036291">
    <property type="entry name" value="NAD(P)-bd_dom_sf"/>
</dbReference>
<dbReference type="EMBL" id="BAAAUV010000002">
    <property type="protein sequence ID" value="GAA3198244.1"/>
    <property type="molecule type" value="Genomic_DNA"/>
</dbReference>
<dbReference type="InterPro" id="IPR002347">
    <property type="entry name" value="SDR_fam"/>
</dbReference>
<evidence type="ECO:0000256" key="3">
    <source>
        <dbReference type="RuleBase" id="RU000363"/>
    </source>
</evidence>
<dbReference type="Pfam" id="PF00106">
    <property type="entry name" value="adh_short"/>
    <property type="match status" value="1"/>
</dbReference>
<feature type="domain" description="Ketoreductase" evidence="4">
    <location>
        <begin position="9"/>
        <end position="221"/>
    </location>
</feature>
<dbReference type="PANTHER" id="PTHR45024:SF2">
    <property type="entry name" value="SCP2 DOMAIN-CONTAINING PROTEIN"/>
    <property type="match status" value="1"/>
</dbReference>
<dbReference type="InterPro" id="IPR057326">
    <property type="entry name" value="KR_dom"/>
</dbReference>
<dbReference type="Proteomes" id="UP001501237">
    <property type="component" value="Unassembled WGS sequence"/>
</dbReference>
<name>A0ABP6Q2M8_9ACTN</name>
<comment type="caution">
    <text evidence="5">The sequence shown here is derived from an EMBL/GenBank/DDBJ whole genome shotgun (WGS) entry which is preliminary data.</text>
</comment>
<dbReference type="SUPFAM" id="SSF51735">
    <property type="entry name" value="NAD(P)-binding Rossmann-fold domains"/>
    <property type="match status" value="1"/>
</dbReference>
<dbReference type="PANTHER" id="PTHR45024">
    <property type="entry name" value="DEHYDROGENASES, SHORT CHAIN"/>
    <property type="match status" value="1"/>
</dbReference>
<dbReference type="SMART" id="SM00822">
    <property type="entry name" value="PKS_KR"/>
    <property type="match status" value="1"/>
</dbReference>
<keyword evidence="2" id="KW-0560">Oxidoreductase</keyword>
<dbReference type="PROSITE" id="PS00061">
    <property type="entry name" value="ADH_SHORT"/>
    <property type="match status" value="1"/>
</dbReference>
<protein>
    <submittedName>
        <fullName evidence="5">3-oxoacyl-ACP reductase</fullName>
    </submittedName>
</protein>